<dbReference type="RefSeq" id="WP_087461547.1">
    <property type="nucleotide sequence ID" value="NZ_CP021425.1"/>
</dbReference>
<sequence length="492" mass="57399">MISKTKSEQYSESHRFFSNDRNAMFRPLNGKYREVTVTCMKLLYRRLYSSMADYGHALTREQLLEIFLEALARNPDWELDGDSDTDLQGPKSNRETALHLLNQLSDYGWLEIQVDEVNLSSRYHFTRAGRLFTQCFVELEGKNVRTRHRNTRNTRNALTAFASTHEVYDLLDAFEFSERIISDFTDVITELEERKRLLVHDMEVTQLIQRASDEFFEFMERRFQPDVAVRLSADSVEKHRDEIVILLGRIRRLPKANKVAAERKLRELLPDQVVENQSLLWFILEQIEQRVINACEIMLPALRESLRNFTRRADIIIRQMTFLASQRNHDVSSVCKALCHLDSPEQSRRLEVAAEIMSPLSITLQDPKQMQLREYRVVEPVNTLMEADVDVDEYDRRELFIQNALDQAFTLHDENSRKYLESQLREGQMITNDKLPITSARELLAAVNLVGLAATNTRSSEYQFEIHPTGNSVSTDYLTCTDQFTIRLSKKD</sequence>
<dbReference type="KEGG" id="ome:OLMES_2522"/>
<evidence type="ECO:0000313" key="1">
    <source>
        <dbReference type="EMBL" id="ARU56575.1"/>
    </source>
</evidence>
<name>A0A1Y0IAS8_9GAMM</name>
<dbReference type="OrthoDB" id="8881537at2"/>
<organism evidence="1 2">
    <name type="scientific">Oleiphilus messinensis</name>
    <dbReference type="NCBI Taxonomy" id="141451"/>
    <lineage>
        <taxon>Bacteria</taxon>
        <taxon>Pseudomonadati</taxon>
        <taxon>Pseudomonadota</taxon>
        <taxon>Gammaproteobacteria</taxon>
        <taxon>Oceanospirillales</taxon>
        <taxon>Oleiphilaceae</taxon>
        <taxon>Oleiphilus</taxon>
    </lineage>
</organism>
<gene>
    <name evidence="1" type="ORF">OLMES_2522</name>
</gene>
<proteinExistence type="predicted"/>
<dbReference type="Pfam" id="PF18982">
    <property type="entry name" value="JetA"/>
    <property type="match status" value="1"/>
</dbReference>
<dbReference type="Proteomes" id="UP000196027">
    <property type="component" value="Chromosome"/>
</dbReference>
<reference evidence="1 2" key="1">
    <citation type="submission" date="2017-05" db="EMBL/GenBank/DDBJ databases">
        <title>Genomic insights into alkan degradation activity of Oleiphilus messinensis.</title>
        <authorList>
            <person name="Kozyavkin S.A."/>
            <person name="Slesarev A.I."/>
            <person name="Golyshin P.N."/>
            <person name="Korzhenkov A."/>
            <person name="Golyshina O.N."/>
            <person name="Toshchakov S.V."/>
        </authorList>
    </citation>
    <scope>NUCLEOTIDE SEQUENCE [LARGE SCALE GENOMIC DNA]</scope>
    <source>
        <strain evidence="1 2">ME102</strain>
    </source>
</reference>
<dbReference type="InterPro" id="IPR043773">
    <property type="entry name" value="JetA"/>
</dbReference>
<evidence type="ECO:0000313" key="2">
    <source>
        <dbReference type="Proteomes" id="UP000196027"/>
    </source>
</evidence>
<protein>
    <submittedName>
        <fullName evidence="1">Ferrochelatase</fullName>
    </submittedName>
</protein>
<keyword evidence="2" id="KW-1185">Reference proteome</keyword>
<dbReference type="AlphaFoldDB" id="A0A1Y0IAS8"/>
<dbReference type="EMBL" id="CP021425">
    <property type="protein sequence ID" value="ARU56575.1"/>
    <property type="molecule type" value="Genomic_DNA"/>
</dbReference>
<accession>A0A1Y0IAS8</accession>